<dbReference type="RefSeq" id="WP_092722159.1">
    <property type="nucleotide sequence ID" value="NZ_FNGW01000001.1"/>
</dbReference>
<keyword evidence="1" id="KW-0472">Membrane</keyword>
<dbReference type="EMBL" id="FNGW01000001">
    <property type="protein sequence ID" value="SDL26152.1"/>
    <property type="molecule type" value="Genomic_DNA"/>
</dbReference>
<accession>A0A1G9ILW5</accession>
<dbReference type="STRING" id="1121325.SAMN04515677_101302"/>
<dbReference type="AlphaFoldDB" id="A0A1G9ILW5"/>
<keyword evidence="1" id="KW-1133">Transmembrane helix</keyword>
<feature type="transmembrane region" description="Helical" evidence="1">
    <location>
        <begin position="80"/>
        <end position="99"/>
    </location>
</feature>
<proteinExistence type="predicted"/>
<dbReference type="Proteomes" id="UP000199068">
    <property type="component" value="Unassembled WGS sequence"/>
</dbReference>
<evidence type="ECO:0000313" key="2">
    <source>
        <dbReference type="EMBL" id="SDL26152.1"/>
    </source>
</evidence>
<reference evidence="2 3" key="1">
    <citation type="submission" date="2016-10" db="EMBL/GenBank/DDBJ databases">
        <authorList>
            <person name="de Groot N.N."/>
        </authorList>
    </citation>
    <scope>NUCLEOTIDE SEQUENCE [LARGE SCALE GENOMIC DNA]</scope>
    <source>
        <strain evidence="2 3">DSM 797</strain>
    </source>
</reference>
<keyword evidence="1" id="KW-0812">Transmembrane</keyword>
<feature type="transmembrane region" description="Helical" evidence="1">
    <location>
        <begin position="250"/>
        <end position="269"/>
    </location>
</feature>
<evidence type="ECO:0000313" key="3">
    <source>
        <dbReference type="Proteomes" id="UP000199068"/>
    </source>
</evidence>
<feature type="transmembrane region" description="Helical" evidence="1">
    <location>
        <begin position="120"/>
        <end position="144"/>
    </location>
</feature>
<organism evidence="2 3">
    <name type="scientific">Romboutsia lituseburensis DSM 797</name>
    <dbReference type="NCBI Taxonomy" id="1121325"/>
    <lineage>
        <taxon>Bacteria</taxon>
        <taxon>Bacillati</taxon>
        <taxon>Bacillota</taxon>
        <taxon>Clostridia</taxon>
        <taxon>Peptostreptococcales</taxon>
        <taxon>Peptostreptococcaceae</taxon>
        <taxon>Romboutsia</taxon>
    </lineage>
</organism>
<feature type="transmembrane region" description="Helical" evidence="1">
    <location>
        <begin position="18"/>
        <end position="38"/>
    </location>
</feature>
<evidence type="ECO:0008006" key="4">
    <source>
        <dbReference type="Google" id="ProtNLM"/>
    </source>
</evidence>
<feature type="transmembrane region" description="Helical" evidence="1">
    <location>
        <begin position="217"/>
        <end position="238"/>
    </location>
</feature>
<evidence type="ECO:0000256" key="1">
    <source>
        <dbReference type="SAM" id="Phobius"/>
    </source>
</evidence>
<keyword evidence="3" id="KW-1185">Reference proteome</keyword>
<name>A0A1G9ILW5_9FIRM</name>
<sequence>MNNILNLYDIELKRIYKWYLALLSILLVGNIGTVARHIRNIIIRVASDTKSKESLSLMRLQQAKKYLYETHILNIYESTILLLGLAVLICLVYALIIWYRDFVGKNKTGYTLFMLPNNKFNVYIAKAITIVVMIFGVMLMQMLFWGVDILILKTVTNVPMKEIFGLANNMNGVIRNLTLIQPYLIDFIMINIIGVILAVLVIFTAVMIQKSFKIKTLGIALGIVYVFASIIIFARIGAATPFSDKNLMGHIIYFIGLFVVSVGLSYTLLNKKVYI</sequence>
<gene>
    <name evidence="2" type="ORF">SAMN04515677_101302</name>
</gene>
<feature type="transmembrane region" description="Helical" evidence="1">
    <location>
        <begin position="183"/>
        <end position="205"/>
    </location>
</feature>
<protein>
    <recommendedName>
        <fullName evidence="4">ABC-2 family transporter protein</fullName>
    </recommendedName>
</protein>